<dbReference type="EMBL" id="BJFL01000015">
    <property type="protein sequence ID" value="GDY31556.1"/>
    <property type="molecule type" value="Genomic_DNA"/>
</dbReference>
<accession>A0A4D4JAU4</accession>
<feature type="compositionally biased region" description="Low complexity" evidence="1">
    <location>
        <begin position="37"/>
        <end position="49"/>
    </location>
</feature>
<proteinExistence type="predicted"/>
<feature type="compositionally biased region" description="Basic residues" evidence="1">
    <location>
        <begin position="50"/>
        <end position="64"/>
    </location>
</feature>
<sequence>MAHRRPRRGTATGNTVRGTPAPGHDEPAVDLSGPVVRAAAAPAAPGQPRRTGRRPAARRNHRARMPAVASATSRPTPAATSHPASTAGQNSLAVLGEVLTAIASGRQDAH</sequence>
<feature type="region of interest" description="Disordered" evidence="1">
    <location>
        <begin position="1"/>
        <end position="90"/>
    </location>
</feature>
<protein>
    <submittedName>
        <fullName evidence="2">Uncharacterized protein</fullName>
    </submittedName>
</protein>
<gene>
    <name evidence="2" type="ORF">GTS_31890</name>
</gene>
<dbReference type="Proteomes" id="UP000298860">
    <property type="component" value="Unassembled WGS sequence"/>
</dbReference>
<dbReference type="AlphaFoldDB" id="A0A4D4JAU4"/>
<organism evidence="2 3">
    <name type="scientific">Gandjariella thermophila</name>
    <dbReference type="NCBI Taxonomy" id="1931992"/>
    <lineage>
        <taxon>Bacteria</taxon>
        <taxon>Bacillati</taxon>
        <taxon>Actinomycetota</taxon>
        <taxon>Actinomycetes</taxon>
        <taxon>Pseudonocardiales</taxon>
        <taxon>Pseudonocardiaceae</taxon>
        <taxon>Gandjariella</taxon>
    </lineage>
</organism>
<evidence type="ECO:0000313" key="3">
    <source>
        <dbReference type="Proteomes" id="UP000298860"/>
    </source>
</evidence>
<keyword evidence="3" id="KW-1185">Reference proteome</keyword>
<comment type="caution">
    <text evidence="2">The sequence shown here is derived from an EMBL/GenBank/DDBJ whole genome shotgun (WGS) entry which is preliminary data.</text>
</comment>
<reference evidence="3" key="1">
    <citation type="submission" date="2019-04" db="EMBL/GenBank/DDBJ databases">
        <title>Draft genome sequence of Pseudonocardiaceae bacterium SL3-2-4.</title>
        <authorList>
            <person name="Ningsih F."/>
            <person name="Yokota A."/>
            <person name="Sakai Y."/>
            <person name="Nanatani K."/>
            <person name="Yabe S."/>
            <person name="Oetari A."/>
            <person name="Sjamsuridzal W."/>
        </authorList>
    </citation>
    <scope>NUCLEOTIDE SEQUENCE [LARGE SCALE GENOMIC DNA]</scope>
    <source>
        <strain evidence="3">SL3-2-4</strain>
    </source>
</reference>
<evidence type="ECO:0000256" key="1">
    <source>
        <dbReference type="SAM" id="MobiDB-lite"/>
    </source>
</evidence>
<name>A0A4D4JAU4_9PSEU</name>
<evidence type="ECO:0000313" key="2">
    <source>
        <dbReference type="EMBL" id="GDY31556.1"/>
    </source>
</evidence>
<feature type="compositionally biased region" description="Low complexity" evidence="1">
    <location>
        <begin position="65"/>
        <end position="87"/>
    </location>
</feature>